<feature type="region of interest" description="Disordered" evidence="1">
    <location>
        <begin position="1"/>
        <end position="55"/>
    </location>
</feature>
<evidence type="ECO:0000313" key="3">
    <source>
        <dbReference type="Proteomes" id="UP001189429"/>
    </source>
</evidence>
<evidence type="ECO:0000256" key="1">
    <source>
        <dbReference type="SAM" id="MobiDB-lite"/>
    </source>
</evidence>
<feature type="compositionally biased region" description="Low complexity" evidence="1">
    <location>
        <begin position="155"/>
        <end position="171"/>
    </location>
</feature>
<name>A0ABN9RB83_9DINO</name>
<evidence type="ECO:0000313" key="2">
    <source>
        <dbReference type="EMBL" id="CAK0816192.1"/>
    </source>
</evidence>
<feature type="compositionally biased region" description="Basic and acidic residues" evidence="1">
    <location>
        <begin position="103"/>
        <end position="113"/>
    </location>
</feature>
<feature type="region of interest" description="Disordered" evidence="1">
    <location>
        <begin position="77"/>
        <end position="195"/>
    </location>
</feature>
<protein>
    <submittedName>
        <fullName evidence="2">Uncharacterized protein</fullName>
    </submittedName>
</protein>
<organism evidence="2 3">
    <name type="scientific">Prorocentrum cordatum</name>
    <dbReference type="NCBI Taxonomy" id="2364126"/>
    <lineage>
        <taxon>Eukaryota</taxon>
        <taxon>Sar</taxon>
        <taxon>Alveolata</taxon>
        <taxon>Dinophyceae</taxon>
        <taxon>Prorocentrales</taxon>
        <taxon>Prorocentraceae</taxon>
        <taxon>Prorocentrum</taxon>
    </lineage>
</organism>
<feature type="compositionally biased region" description="Basic and acidic residues" evidence="1">
    <location>
        <begin position="41"/>
        <end position="54"/>
    </location>
</feature>
<accession>A0ABN9RB83</accession>
<feature type="non-terminal residue" evidence="2">
    <location>
        <position position="1"/>
    </location>
</feature>
<keyword evidence="3" id="KW-1185">Reference proteome</keyword>
<dbReference type="EMBL" id="CAUYUJ010006119">
    <property type="protein sequence ID" value="CAK0816192.1"/>
    <property type="molecule type" value="Genomic_DNA"/>
</dbReference>
<reference evidence="2" key="1">
    <citation type="submission" date="2023-10" db="EMBL/GenBank/DDBJ databases">
        <authorList>
            <person name="Chen Y."/>
            <person name="Shah S."/>
            <person name="Dougan E. K."/>
            <person name="Thang M."/>
            <person name="Chan C."/>
        </authorList>
    </citation>
    <scope>NUCLEOTIDE SEQUENCE [LARGE SCALE GENOMIC DNA]</scope>
</reference>
<dbReference type="Proteomes" id="UP001189429">
    <property type="component" value="Unassembled WGS sequence"/>
</dbReference>
<comment type="caution">
    <text evidence="2">The sequence shown here is derived from an EMBL/GenBank/DDBJ whole genome shotgun (WGS) entry which is preliminary data.</text>
</comment>
<proteinExistence type="predicted"/>
<feature type="compositionally biased region" description="Polar residues" evidence="1">
    <location>
        <begin position="83"/>
        <end position="93"/>
    </location>
</feature>
<sequence length="219" mass="23034">TACGTRATPRGLLPASGRPNSREDASGNSPCAQKGSLGWRAQKERRNRNREGPEVLRQGAAAAFAAGLCTTRAEQHLARARAGSTTYRSTAARTQHGALSATDRGEAAREKDGRRRRRPVDRSCGASRGGRQGRRPKAPRAPQRLGDGREAQRFGGALPAPARGARSSAEAGRARTDQGSAHPQARPSSSTCATVGLDCRGAPYPQGRGCGFFAHEDLG</sequence>
<feature type="compositionally biased region" description="Polar residues" evidence="1">
    <location>
        <begin position="177"/>
        <end position="193"/>
    </location>
</feature>
<gene>
    <name evidence="2" type="ORF">PCOR1329_LOCUS19229</name>
</gene>